<protein>
    <submittedName>
        <fullName evidence="2">Uncharacterized protein</fullName>
    </submittedName>
</protein>
<dbReference type="Proteomes" id="UP000492821">
    <property type="component" value="Unassembled WGS sequence"/>
</dbReference>
<sequence length="132" mass="14089">MLDVIQQTFVIVCARRVTPTKSVGISASSQVSLPHYDVLNVSIDSPETLFPLTTASRKDGFRQRLRVGKRLFRAEAACASRTDDPCLPSVASGRRPIVCRGKVRGTALARANVPSIAVVVIGSAVVPSLQTS</sequence>
<name>A0A7E4VTB6_PANRE</name>
<organism evidence="1 2">
    <name type="scientific">Panagrellus redivivus</name>
    <name type="common">Microworm</name>
    <dbReference type="NCBI Taxonomy" id="6233"/>
    <lineage>
        <taxon>Eukaryota</taxon>
        <taxon>Metazoa</taxon>
        <taxon>Ecdysozoa</taxon>
        <taxon>Nematoda</taxon>
        <taxon>Chromadorea</taxon>
        <taxon>Rhabditida</taxon>
        <taxon>Tylenchina</taxon>
        <taxon>Panagrolaimomorpha</taxon>
        <taxon>Panagrolaimoidea</taxon>
        <taxon>Panagrolaimidae</taxon>
        <taxon>Panagrellus</taxon>
    </lineage>
</organism>
<proteinExistence type="predicted"/>
<evidence type="ECO:0000313" key="1">
    <source>
        <dbReference type="Proteomes" id="UP000492821"/>
    </source>
</evidence>
<reference evidence="2" key="2">
    <citation type="submission" date="2020-10" db="UniProtKB">
        <authorList>
            <consortium name="WormBaseParasite"/>
        </authorList>
    </citation>
    <scope>IDENTIFICATION</scope>
</reference>
<evidence type="ECO:0000313" key="2">
    <source>
        <dbReference type="WBParaSite" id="Pan_g2792.t1"/>
    </source>
</evidence>
<dbReference type="AlphaFoldDB" id="A0A7E4VTB6"/>
<reference evidence="1" key="1">
    <citation type="journal article" date="2013" name="Genetics">
        <title>The draft genome and transcriptome of Panagrellus redivivus are shaped by the harsh demands of a free-living lifestyle.</title>
        <authorList>
            <person name="Srinivasan J."/>
            <person name="Dillman A.R."/>
            <person name="Macchietto M.G."/>
            <person name="Heikkinen L."/>
            <person name="Lakso M."/>
            <person name="Fracchia K.M."/>
            <person name="Antoshechkin I."/>
            <person name="Mortazavi A."/>
            <person name="Wong G."/>
            <person name="Sternberg P.W."/>
        </authorList>
    </citation>
    <scope>NUCLEOTIDE SEQUENCE [LARGE SCALE GENOMIC DNA]</scope>
    <source>
        <strain evidence="1">MT8872</strain>
    </source>
</reference>
<accession>A0A7E4VTB6</accession>
<dbReference type="WBParaSite" id="Pan_g2792.t1">
    <property type="protein sequence ID" value="Pan_g2792.t1"/>
    <property type="gene ID" value="Pan_g2792"/>
</dbReference>
<keyword evidence="1" id="KW-1185">Reference proteome</keyword>